<name>A0A2P8AFB1_9PEZI</name>
<evidence type="ECO:0000256" key="1">
    <source>
        <dbReference type="ARBA" id="ARBA00004141"/>
    </source>
</evidence>
<feature type="transmembrane region" description="Helical" evidence="5">
    <location>
        <begin position="491"/>
        <end position="512"/>
    </location>
</feature>
<evidence type="ECO:0000256" key="2">
    <source>
        <dbReference type="ARBA" id="ARBA00022692"/>
    </source>
</evidence>
<feature type="domain" description="Major facilitator superfamily (MFS) profile" evidence="6">
    <location>
        <begin position="86"/>
        <end position="517"/>
    </location>
</feature>
<organism evidence="7 8">
    <name type="scientific">Elsinoe australis</name>
    <dbReference type="NCBI Taxonomy" id="40998"/>
    <lineage>
        <taxon>Eukaryota</taxon>
        <taxon>Fungi</taxon>
        <taxon>Dikarya</taxon>
        <taxon>Ascomycota</taxon>
        <taxon>Pezizomycotina</taxon>
        <taxon>Dothideomycetes</taxon>
        <taxon>Dothideomycetidae</taxon>
        <taxon>Myriangiales</taxon>
        <taxon>Elsinoaceae</taxon>
        <taxon>Elsinoe</taxon>
    </lineage>
</organism>
<dbReference type="PROSITE" id="PS50850">
    <property type="entry name" value="MFS"/>
    <property type="match status" value="1"/>
</dbReference>
<evidence type="ECO:0000256" key="5">
    <source>
        <dbReference type="SAM" id="Phobius"/>
    </source>
</evidence>
<reference evidence="7 8" key="1">
    <citation type="submission" date="2017-05" db="EMBL/GenBank/DDBJ databases">
        <title>Draft genome sequence of Elsinoe australis.</title>
        <authorList>
            <person name="Cheng Q."/>
        </authorList>
    </citation>
    <scope>NUCLEOTIDE SEQUENCE [LARGE SCALE GENOMIC DNA]</scope>
    <source>
        <strain evidence="7 8">NL1</strain>
    </source>
</reference>
<dbReference type="Pfam" id="PF07690">
    <property type="entry name" value="MFS_1"/>
    <property type="match status" value="1"/>
</dbReference>
<feature type="transmembrane region" description="Helical" evidence="5">
    <location>
        <begin position="398"/>
        <end position="417"/>
    </location>
</feature>
<comment type="subcellular location">
    <subcellularLocation>
        <location evidence="1">Membrane</location>
        <topology evidence="1">Multi-pass membrane protein</topology>
    </subcellularLocation>
</comment>
<feature type="transmembrane region" description="Helical" evidence="5">
    <location>
        <begin position="179"/>
        <end position="204"/>
    </location>
</feature>
<dbReference type="STRING" id="40998.A0A2P8AFB1"/>
<feature type="transmembrane region" description="Helical" evidence="5">
    <location>
        <begin position="321"/>
        <end position="347"/>
    </location>
</feature>
<evidence type="ECO:0000256" key="3">
    <source>
        <dbReference type="ARBA" id="ARBA00022989"/>
    </source>
</evidence>
<feature type="transmembrane region" description="Helical" evidence="5">
    <location>
        <begin position="242"/>
        <end position="260"/>
    </location>
</feature>
<dbReference type="GO" id="GO:0022857">
    <property type="term" value="F:transmembrane transporter activity"/>
    <property type="evidence" value="ECO:0007669"/>
    <property type="project" value="InterPro"/>
</dbReference>
<dbReference type="AlphaFoldDB" id="A0A2P8AFB1"/>
<dbReference type="Proteomes" id="UP000243723">
    <property type="component" value="Unassembled WGS sequence"/>
</dbReference>
<feature type="transmembrane region" description="Helical" evidence="5">
    <location>
        <begin position="429"/>
        <end position="449"/>
    </location>
</feature>
<dbReference type="InterPro" id="IPR036259">
    <property type="entry name" value="MFS_trans_sf"/>
</dbReference>
<keyword evidence="3 5" id="KW-1133">Transmembrane helix</keyword>
<dbReference type="GO" id="GO:0005886">
    <property type="term" value="C:plasma membrane"/>
    <property type="evidence" value="ECO:0007669"/>
    <property type="project" value="TreeGrafter"/>
</dbReference>
<protein>
    <recommendedName>
        <fullName evidence="6">Major facilitator superfamily (MFS) profile domain-containing protein</fullName>
    </recommendedName>
</protein>
<keyword evidence="8" id="KW-1185">Reference proteome</keyword>
<evidence type="ECO:0000256" key="4">
    <source>
        <dbReference type="ARBA" id="ARBA00023136"/>
    </source>
</evidence>
<feature type="transmembrane region" description="Helical" evidence="5">
    <location>
        <begin position="84"/>
        <end position="104"/>
    </location>
</feature>
<dbReference type="InterPro" id="IPR011701">
    <property type="entry name" value="MFS"/>
</dbReference>
<dbReference type="InterPro" id="IPR020846">
    <property type="entry name" value="MFS_dom"/>
</dbReference>
<keyword evidence="2 5" id="KW-0812">Transmembrane</keyword>
<dbReference type="OrthoDB" id="2585655at2759"/>
<feature type="transmembrane region" description="Helical" evidence="5">
    <location>
        <begin position="353"/>
        <end position="377"/>
    </location>
</feature>
<comment type="caution">
    <text evidence="7">The sequence shown here is derived from an EMBL/GenBank/DDBJ whole genome shotgun (WGS) entry which is preliminary data.</text>
</comment>
<dbReference type="Gene3D" id="1.20.1250.20">
    <property type="entry name" value="MFS general substrate transporter like domains"/>
    <property type="match status" value="1"/>
</dbReference>
<dbReference type="SUPFAM" id="SSF103473">
    <property type="entry name" value="MFS general substrate transporter"/>
    <property type="match status" value="1"/>
</dbReference>
<feature type="transmembrane region" description="Helical" evidence="5">
    <location>
        <begin position="461"/>
        <end position="479"/>
    </location>
</feature>
<keyword evidence="4 5" id="KW-0472">Membrane</keyword>
<dbReference type="PANTHER" id="PTHR23502:SF181">
    <property type="entry name" value="MAJOR FACILITATOR SUPERFAMILY (MFS) PROFILE DOMAIN-CONTAINING PROTEIN"/>
    <property type="match status" value="1"/>
</dbReference>
<evidence type="ECO:0000313" key="8">
    <source>
        <dbReference type="Proteomes" id="UP000243723"/>
    </source>
</evidence>
<sequence length="530" mass="57391">MASAESEIHSPSKDSISHIEHAEKVPALKLDPHGFPLRPQPSGMSKPHNIYYPNLFCMGTLDKPTDLVPDSPYDPLTWHPLLKLWILFNVSYLAFLGPFTQAVINSAFKPVATSFHIPITTASYVTNVAILGAGITPLFLSPIANVYGRRPVFLAVTAVGVASHLASAFAPTWGGILVARFFVGVGTSAGMGIGAAVVADLYFLHERGRMMGIYTVFVTNGAHVAAMIGGPIAKFIGWRACFWIPAIILGAQLVVMTVALPETLYRRRSDVTGLAGGNGDGKVDWSRLMTFRSGQARKGLKLWDFTHVFVMLKYPSVLFPALYYSIHFGLGSVLFAVTGAAAFGGIYHFDTVGVGLAIGVSTFIGTLIGELSAGPVSDRLVYLYAKAHDGDQKAETRLFATIPGAILIPTGVIIEGVCFQYETHWMGPIMGISIAAFGLQIVTTNIYAYVTDCYKPQSAEISTLLNFGRQVFSFTLGFYMTPFAEETTYGIAWAVMAIIGLALYAGIVALMFKGRQWREQLGEPSFDRDI</sequence>
<feature type="transmembrane region" description="Helical" evidence="5">
    <location>
        <begin position="116"/>
        <end position="140"/>
    </location>
</feature>
<dbReference type="PANTHER" id="PTHR23502">
    <property type="entry name" value="MAJOR FACILITATOR SUPERFAMILY"/>
    <property type="match status" value="1"/>
</dbReference>
<proteinExistence type="predicted"/>
<accession>A0A2P8AFB1</accession>
<evidence type="ECO:0000313" key="7">
    <source>
        <dbReference type="EMBL" id="PSK59158.1"/>
    </source>
</evidence>
<gene>
    <name evidence="7" type="ORF">B9Z65_3482</name>
</gene>
<evidence type="ECO:0000259" key="6">
    <source>
        <dbReference type="PROSITE" id="PS50850"/>
    </source>
</evidence>
<feature type="transmembrane region" description="Helical" evidence="5">
    <location>
        <begin position="211"/>
        <end position="236"/>
    </location>
</feature>
<feature type="transmembrane region" description="Helical" evidence="5">
    <location>
        <begin position="152"/>
        <end position="173"/>
    </location>
</feature>
<dbReference type="EMBL" id="NHZQ01000010">
    <property type="protein sequence ID" value="PSK59158.1"/>
    <property type="molecule type" value="Genomic_DNA"/>
</dbReference>